<dbReference type="InterPro" id="IPR050487">
    <property type="entry name" value="FtsQ_DivIB"/>
</dbReference>
<dbReference type="Pfam" id="PF08478">
    <property type="entry name" value="POTRA_1"/>
    <property type="match status" value="1"/>
</dbReference>
<comment type="function">
    <text evidence="8">Essential cell division protein.</text>
</comment>
<organism evidence="11 12">
    <name type="scientific">Streptomyces pactum</name>
    <dbReference type="NCBI Taxonomy" id="68249"/>
    <lineage>
        <taxon>Bacteria</taxon>
        <taxon>Bacillati</taxon>
        <taxon>Actinomycetota</taxon>
        <taxon>Actinomycetes</taxon>
        <taxon>Kitasatosporales</taxon>
        <taxon>Streptomycetaceae</taxon>
        <taxon>Streptomyces</taxon>
    </lineage>
</organism>
<evidence type="ECO:0000256" key="1">
    <source>
        <dbReference type="ARBA" id="ARBA00004370"/>
    </source>
</evidence>
<keyword evidence="5 8" id="KW-1133">Transmembrane helix</keyword>
<sequence>MAGPRTAERNGRRAPVARPAPPGPRRRRLRRPDRRTVVLALVAAVLLGGAGTWVVYGSGWLRAERVTVTGTRALTPAAVREAAEVPLDTPMASVDTGAVADRLRSRLPRVAEVDVVRSWPHTIRLEVTERKAVAVIRSGRRYTEVDREGVRFATSAKAPAGVPVLALDTGAATPSTRRFGADRLRREGVRVAVALPAPVRRDARVVRVRSYDSITVELAGDRTVMWGSGERGAAKARALSALLKAVPEGRHFDVSAPSAPAVADS</sequence>
<feature type="domain" description="POTRA" evidence="10">
    <location>
        <begin position="61"/>
        <end position="130"/>
    </location>
</feature>
<reference evidence="11 12" key="1">
    <citation type="submission" date="2020-09" db="EMBL/GenBank/DDBJ databases">
        <title>Biosynthesis of the nuclear factor of activated T cells inhibitor NFAT-133 and its congeners in Streptomyces pactum.</title>
        <authorList>
            <person name="Zhou W."/>
            <person name="Posri P."/>
            <person name="Abugrain M.E."/>
            <person name="Weisberg A.J."/>
            <person name="Chang J.H."/>
            <person name="Mahmud T."/>
        </authorList>
    </citation>
    <scope>NUCLEOTIDE SEQUENCE [LARGE SCALE GENOMIC DNA]</scope>
    <source>
        <strain evidence="11 12">ATCC 27456</strain>
    </source>
</reference>
<comment type="subcellular location">
    <subcellularLocation>
        <location evidence="8">Cell membrane</location>
        <topology evidence="8">Single-pass type II membrane protein</topology>
    </subcellularLocation>
    <subcellularLocation>
        <location evidence="1">Membrane</location>
    </subcellularLocation>
    <text evidence="8">Localizes to the division septum.</text>
</comment>
<proteinExistence type="inferred from homology"/>
<dbReference type="PANTHER" id="PTHR37820:SF1">
    <property type="entry name" value="CELL DIVISION PROTEIN FTSQ"/>
    <property type="match status" value="1"/>
</dbReference>
<keyword evidence="12" id="KW-1185">Reference proteome</keyword>
<keyword evidence="6 8" id="KW-0472">Membrane</keyword>
<accession>A0ABS0NGS6</accession>
<feature type="region of interest" description="Disordered" evidence="9">
    <location>
        <begin position="1"/>
        <end position="31"/>
    </location>
</feature>
<dbReference type="InterPro" id="IPR026579">
    <property type="entry name" value="FtsQ"/>
</dbReference>
<evidence type="ECO:0000313" key="11">
    <source>
        <dbReference type="EMBL" id="MBH5334394.1"/>
    </source>
</evidence>
<dbReference type="Proteomes" id="UP000807371">
    <property type="component" value="Unassembled WGS sequence"/>
</dbReference>
<comment type="caution">
    <text evidence="11">The sequence shown here is derived from an EMBL/GenBank/DDBJ whole genome shotgun (WGS) entry which is preliminary data.</text>
</comment>
<keyword evidence="7 8" id="KW-0131">Cell cycle</keyword>
<evidence type="ECO:0000313" key="12">
    <source>
        <dbReference type="Proteomes" id="UP000807371"/>
    </source>
</evidence>
<evidence type="ECO:0000256" key="8">
    <source>
        <dbReference type="HAMAP-Rule" id="MF_00911"/>
    </source>
</evidence>
<name>A0ABS0NGS6_9ACTN</name>
<dbReference type="EMBL" id="JACYXC010000001">
    <property type="protein sequence ID" value="MBH5334394.1"/>
    <property type="molecule type" value="Genomic_DNA"/>
</dbReference>
<evidence type="ECO:0000256" key="4">
    <source>
        <dbReference type="ARBA" id="ARBA00022692"/>
    </source>
</evidence>
<evidence type="ECO:0000256" key="2">
    <source>
        <dbReference type="ARBA" id="ARBA00022475"/>
    </source>
</evidence>
<evidence type="ECO:0000256" key="5">
    <source>
        <dbReference type="ARBA" id="ARBA00022989"/>
    </source>
</evidence>
<gene>
    <name evidence="8" type="primary">ftsQ</name>
    <name evidence="11" type="ORF">IHE55_06090</name>
</gene>
<evidence type="ECO:0000256" key="7">
    <source>
        <dbReference type="ARBA" id="ARBA00023306"/>
    </source>
</evidence>
<dbReference type="PANTHER" id="PTHR37820">
    <property type="entry name" value="CELL DIVISION PROTEIN DIVIB"/>
    <property type="match status" value="1"/>
</dbReference>
<evidence type="ECO:0000256" key="6">
    <source>
        <dbReference type="ARBA" id="ARBA00023136"/>
    </source>
</evidence>
<comment type="similarity">
    <text evidence="8">Belongs to the FtsQ/DivIB family. FtsQ subfamily.</text>
</comment>
<dbReference type="PROSITE" id="PS51779">
    <property type="entry name" value="POTRA"/>
    <property type="match status" value="1"/>
</dbReference>
<evidence type="ECO:0000259" key="10">
    <source>
        <dbReference type="PROSITE" id="PS51779"/>
    </source>
</evidence>
<dbReference type="RefSeq" id="WP_197988099.1">
    <property type="nucleotide sequence ID" value="NZ_JACYXC010000001.1"/>
</dbReference>
<dbReference type="InterPro" id="IPR034746">
    <property type="entry name" value="POTRA"/>
</dbReference>
<feature type="compositionally biased region" description="Basic and acidic residues" evidence="9">
    <location>
        <begin position="1"/>
        <end position="11"/>
    </location>
</feature>
<keyword evidence="3 8" id="KW-0132">Cell division</keyword>
<evidence type="ECO:0000256" key="9">
    <source>
        <dbReference type="SAM" id="MobiDB-lite"/>
    </source>
</evidence>
<feature type="transmembrane region" description="Helical" evidence="8">
    <location>
        <begin position="36"/>
        <end position="56"/>
    </location>
</feature>
<keyword evidence="4 8" id="KW-0812">Transmembrane</keyword>
<dbReference type="HAMAP" id="MF_00911">
    <property type="entry name" value="FtsQ_subfam"/>
    <property type="match status" value="1"/>
</dbReference>
<evidence type="ECO:0000256" key="3">
    <source>
        <dbReference type="ARBA" id="ARBA00022618"/>
    </source>
</evidence>
<protein>
    <recommendedName>
        <fullName evidence="8">Cell division protein FtsQ</fullName>
    </recommendedName>
</protein>
<dbReference type="InterPro" id="IPR013685">
    <property type="entry name" value="POTRA_FtsQ_type"/>
</dbReference>
<keyword evidence="2 8" id="KW-1003">Cell membrane</keyword>
<dbReference type="Gene3D" id="3.10.20.310">
    <property type="entry name" value="membrane protein fhac"/>
    <property type="match status" value="1"/>
</dbReference>